<proteinExistence type="inferred from homology"/>
<dbReference type="FunFam" id="3.30.200.20:FF:000042">
    <property type="entry name" value="Aurora kinase A"/>
    <property type="match status" value="1"/>
</dbReference>
<organism evidence="18">
    <name type="scientific">Anoplophora glabripennis</name>
    <name type="common">Asian longhorn beetle</name>
    <name type="synonym">Anoplophora nobilis</name>
    <dbReference type="NCBI Taxonomy" id="217634"/>
    <lineage>
        <taxon>Eukaryota</taxon>
        <taxon>Metazoa</taxon>
        <taxon>Ecdysozoa</taxon>
        <taxon>Arthropoda</taxon>
        <taxon>Hexapoda</taxon>
        <taxon>Insecta</taxon>
        <taxon>Pterygota</taxon>
        <taxon>Neoptera</taxon>
        <taxon>Endopterygota</taxon>
        <taxon>Coleoptera</taxon>
        <taxon>Polyphaga</taxon>
        <taxon>Cucujiformia</taxon>
        <taxon>Chrysomeloidea</taxon>
        <taxon>Cerambycidae</taxon>
        <taxon>Lamiinae</taxon>
        <taxon>Lamiini</taxon>
        <taxon>Anoplophora</taxon>
    </lineage>
</organism>
<keyword evidence="7 18" id="KW-0418">Kinase</keyword>
<dbReference type="AlphaFoldDB" id="V5GQA3"/>
<dbReference type="InterPro" id="IPR011009">
    <property type="entry name" value="Kinase-like_dom_sf"/>
</dbReference>
<dbReference type="GO" id="GO:0030553">
    <property type="term" value="F:cGMP binding"/>
    <property type="evidence" value="ECO:0007669"/>
    <property type="project" value="UniProtKB-KW"/>
</dbReference>
<dbReference type="InterPro" id="IPR000595">
    <property type="entry name" value="cNMP-bd_dom"/>
</dbReference>
<dbReference type="Pfam" id="PF00027">
    <property type="entry name" value="cNMP_binding"/>
    <property type="match status" value="2"/>
</dbReference>
<dbReference type="InterPro" id="IPR014710">
    <property type="entry name" value="RmlC-like_jellyroll"/>
</dbReference>
<dbReference type="PRINTS" id="PR00103">
    <property type="entry name" value="CAMPKINASE"/>
</dbReference>
<evidence type="ECO:0000259" key="16">
    <source>
        <dbReference type="PROSITE" id="PS50042"/>
    </source>
</evidence>
<feature type="domain" description="Cyclic nucleotide-binding" evidence="16">
    <location>
        <begin position="64"/>
        <end position="179"/>
    </location>
</feature>
<dbReference type="PROSITE" id="PS00888">
    <property type="entry name" value="CNMP_BINDING_1"/>
    <property type="match status" value="1"/>
</dbReference>
<dbReference type="InterPro" id="IPR017441">
    <property type="entry name" value="Protein_kinase_ATP_BS"/>
</dbReference>
<dbReference type="InterPro" id="IPR000719">
    <property type="entry name" value="Prot_kinase_dom"/>
</dbReference>
<evidence type="ECO:0000256" key="8">
    <source>
        <dbReference type="ARBA" id="ARBA00022840"/>
    </source>
</evidence>
<dbReference type="PROSITE" id="PS51285">
    <property type="entry name" value="AGC_KINASE_CTER"/>
    <property type="match status" value="1"/>
</dbReference>
<evidence type="ECO:0000256" key="9">
    <source>
        <dbReference type="ARBA" id="ARBA00022992"/>
    </source>
</evidence>
<dbReference type="PROSITE" id="PS50011">
    <property type="entry name" value="PROTEIN_KINASE_DOM"/>
    <property type="match status" value="1"/>
</dbReference>
<dbReference type="InterPro" id="IPR018488">
    <property type="entry name" value="cNMP-bd_CS"/>
</dbReference>
<evidence type="ECO:0000259" key="17">
    <source>
        <dbReference type="PROSITE" id="PS51285"/>
    </source>
</evidence>
<dbReference type="InterPro" id="IPR008271">
    <property type="entry name" value="Ser/Thr_kinase_AS"/>
</dbReference>
<evidence type="ECO:0000256" key="3">
    <source>
        <dbReference type="ARBA" id="ARBA00022527"/>
    </source>
</evidence>
<dbReference type="GO" id="GO:0005524">
    <property type="term" value="F:ATP binding"/>
    <property type="evidence" value="ECO:0007669"/>
    <property type="project" value="UniProtKB-UniRule"/>
</dbReference>
<dbReference type="SMART" id="SM00220">
    <property type="entry name" value="S_TKc"/>
    <property type="match status" value="1"/>
</dbReference>
<feature type="domain" description="Protein kinase" evidence="15">
    <location>
        <begin position="311"/>
        <end position="574"/>
    </location>
</feature>
<evidence type="ECO:0000256" key="10">
    <source>
        <dbReference type="ARBA" id="ARBA00047298"/>
    </source>
</evidence>
<dbReference type="CDD" id="cd00038">
    <property type="entry name" value="CAP_ED"/>
    <property type="match status" value="2"/>
</dbReference>
<dbReference type="CDD" id="cd05572">
    <property type="entry name" value="STKc_cGK"/>
    <property type="match status" value="1"/>
</dbReference>
<evidence type="ECO:0000256" key="11">
    <source>
        <dbReference type="ARBA" id="ARBA00047462"/>
    </source>
</evidence>
<dbReference type="SMART" id="SM00100">
    <property type="entry name" value="cNMP"/>
    <property type="match status" value="2"/>
</dbReference>
<evidence type="ECO:0000256" key="12">
    <source>
        <dbReference type="PIRSR" id="PIRSR000559-1"/>
    </source>
</evidence>
<dbReference type="Gene3D" id="1.10.510.10">
    <property type="entry name" value="Transferase(Phosphotransferase) domain 1"/>
    <property type="match status" value="1"/>
</dbReference>
<reference evidence="18" key="1">
    <citation type="submission" date="2013-07" db="EMBL/GenBank/DDBJ databases">
        <title>Midgut Transcriptome Profiling of Anoplphora glabripennis, a Lignocellulose Degrading, Wood-Boring Cerambycid.</title>
        <authorList>
            <person name="Scully E.D."/>
            <person name="Hoover K."/>
            <person name="Carlson J.E."/>
            <person name="Tien M."/>
            <person name="Geib S.M."/>
        </authorList>
    </citation>
    <scope>NUCLEOTIDE SEQUENCE</scope>
</reference>
<dbReference type="PANTHER" id="PTHR24353:SF144">
    <property type="match status" value="1"/>
</dbReference>
<name>V5GQA3_ANOGL</name>
<dbReference type="Gene3D" id="3.30.200.20">
    <property type="entry name" value="Phosphorylase Kinase, domain 1"/>
    <property type="match status" value="1"/>
</dbReference>
<dbReference type="GO" id="GO:0004692">
    <property type="term" value="F:cGMP-dependent protein kinase activity"/>
    <property type="evidence" value="ECO:0007669"/>
    <property type="project" value="UniProtKB-EC"/>
</dbReference>
<gene>
    <name evidence="18" type="primary">KGP1</name>
</gene>
<dbReference type="InterPro" id="IPR000961">
    <property type="entry name" value="AGC-kinase_C"/>
</dbReference>
<dbReference type="Gene3D" id="2.60.120.10">
    <property type="entry name" value="Jelly Rolls"/>
    <property type="match status" value="2"/>
</dbReference>
<dbReference type="EMBL" id="GALX01002137">
    <property type="protein sequence ID" value="JAB66329.1"/>
    <property type="molecule type" value="Transcribed_RNA"/>
</dbReference>
<keyword evidence="8 13" id="KW-0067">ATP-binding</keyword>
<feature type="domain" description="Cyclic nucleotide-binding" evidence="16">
    <location>
        <begin position="182"/>
        <end position="277"/>
    </location>
</feature>
<feature type="binding site" evidence="13">
    <location>
        <begin position="317"/>
        <end position="325"/>
    </location>
    <ligand>
        <name>ATP</name>
        <dbReference type="ChEBI" id="CHEBI:30616"/>
    </ligand>
</feature>
<dbReference type="EC" id="2.7.11.12" evidence="2"/>
<dbReference type="FunFam" id="1.10.510.10:FF:000210">
    <property type="entry name" value="Non-specific serine/threonine protein kinase"/>
    <property type="match status" value="1"/>
</dbReference>
<dbReference type="InterPro" id="IPR018490">
    <property type="entry name" value="cNMP-bd_dom_sf"/>
</dbReference>
<feature type="binding site" evidence="13 14">
    <location>
        <position position="341"/>
    </location>
    <ligand>
        <name>ATP</name>
        <dbReference type="ChEBI" id="CHEBI:30616"/>
    </ligand>
</feature>
<comment type="similarity">
    <text evidence="1">Belongs to the protein kinase superfamily. AGC Ser/Thr protein kinase family. cGMP subfamily.</text>
</comment>
<protein>
    <recommendedName>
        <fullName evidence="2">cGMP-dependent protein kinase</fullName>
        <ecNumber evidence="2">2.7.11.12</ecNumber>
    </recommendedName>
</protein>
<evidence type="ECO:0000256" key="5">
    <source>
        <dbReference type="ARBA" id="ARBA00022679"/>
    </source>
</evidence>
<dbReference type="PROSITE" id="PS00108">
    <property type="entry name" value="PROTEIN_KINASE_ST"/>
    <property type="match status" value="1"/>
</dbReference>
<evidence type="ECO:0000256" key="13">
    <source>
        <dbReference type="PIRSR" id="PIRSR000559-2"/>
    </source>
</evidence>
<dbReference type="PROSITE" id="PS00889">
    <property type="entry name" value="CNMP_BINDING_2"/>
    <property type="match status" value="1"/>
</dbReference>
<comment type="catalytic activity">
    <reaction evidence="10">
        <text>L-threonyl-[protein] + ATP = O-phospho-L-threonyl-[protein] + ADP + H(+)</text>
        <dbReference type="Rhea" id="RHEA:46608"/>
        <dbReference type="Rhea" id="RHEA-COMP:11060"/>
        <dbReference type="Rhea" id="RHEA-COMP:11605"/>
        <dbReference type="ChEBI" id="CHEBI:15378"/>
        <dbReference type="ChEBI" id="CHEBI:30013"/>
        <dbReference type="ChEBI" id="CHEBI:30616"/>
        <dbReference type="ChEBI" id="CHEBI:61977"/>
        <dbReference type="ChEBI" id="CHEBI:456216"/>
        <dbReference type="EC" id="2.7.11.12"/>
    </reaction>
</comment>
<evidence type="ECO:0000256" key="1">
    <source>
        <dbReference type="ARBA" id="ARBA00006352"/>
    </source>
</evidence>
<keyword evidence="9" id="KW-0142">cGMP-binding</keyword>
<dbReference type="SMART" id="SM00133">
    <property type="entry name" value="S_TK_X"/>
    <property type="match status" value="1"/>
</dbReference>
<evidence type="ECO:0000256" key="2">
    <source>
        <dbReference type="ARBA" id="ARBA00012428"/>
    </source>
</evidence>
<keyword evidence="5" id="KW-0808">Transferase</keyword>
<evidence type="ECO:0000259" key="15">
    <source>
        <dbReference type="PROSITE" id="PS50011"/>
    </source>
</evidence>
<evidence type="ECO:0000313" key="18">
    <source>
        <dbReference type="EMBL" id="JAB66329.1"/>
    </source>
</evidence>
<comment type="catalytic activity">
    <reaction evidence="11">
        <text>L-seryl-[protein] + ATP = O-phospho-L-seryl-[protein] + ADP + H(+)</text>
        <dbReference type="Rhea" id="RHEA:17989"/>
        <dbReference type="Rhea" id="RHEA-COMP:9863"/>
        <dbReference type="Rhea" id="RHEA-COMP:11604"/>
        <dbReference type="ChEBI" id="CHEBI:15378"/>
        <dbReference type="ChEBI" id="CHEBI:29999"/>
        <dbReference type="ChEBI" id="CHEBI:30616"/>
        <dbReference type="ChEBI" id="CHEBI:83421"/>
        <dbReference type="ChEBI" id="CHEBI:456216"/>
        <dbReference type="EC" id="2.7.11.12"/>
    </reaction>
</comment>
<keyword evidence="6 13" id="KW-0547">Nucleotide-binding</keyword>
<dbReference type="PROSITE" id="PS00107">
    <property type="entry name" value="PROTEIN_KINASE_ATP"/>
    <property type="match status" value="1"/>
</dbReference>
<dbReference type="SUPFAM" id="SSF56112">
    <property type="entry name" value="Protein kinase-like (PK-like)"/>
    <property type="match status" value="1"/>
</dbReference>
<keyword evidence="3" id="KW-0723">Serine/threonine-protein kinase</keyword>
<keyword evidence="4" id="KW-0140">cGMP</keyword>
<accession>V5GQA3</accession>
<sequence>MLLLFCNNNRTTSIKLKNKNVRKRRSGIISQPTEYLEDDEYVTYLKSKEEQNLIRTALENNDFLSHILQEKRLQHFIDCMYKQQVKEGETLITEGESGSHLYISNNGRFEITIQESFIDTFSDVRVFGELAILYSAKRHATITCLENGSVWTLDCPVFKKLIIKTAIEEQEEMVSFLKNVPKLNTASKEHLYQVTNLLKIEFFATAKEIVKQGEGGNKFYIIRAGSVTVIRNNDKVAQLGKGQFFGELALLKDDFRQATVVADAPGTECLTLTRKEFIDHFGEVDEFINLKMKYLDTEKVVEYTDVNLDEFEILKTLGIGGFGRVKLIRHKSYRDQVFALKCMQKMEIIAKSHQDQVYNEKNLQMACNSPFIVRMYRSFRDSKYVYLLLEVCYGGDLWNLLHKQKKRNFEESAAKFYSGCIVEALEYLHKRSIIYRDLKPENVMVHSNGYLKLTDFGFAKKIDSKEKTYTFVGTAEYVAPELIQNKGYNKAVDYWALGVFIFELLTGRTPFHTNDPGHLKTYKLILKGIDHVTFPYYISSKARSLIKKLCAHTPSDRLGCQRGAIEDIKSHPWFSSFNWSKLRNFEITPPFKPVLQHIVDTKYFENFTENKTVPLDDFSSWDNEF</sequence>
<evidence type="ECO:0000256" key="6">
    <source>
        <dbReference type="ARBA" id="ARBA00022741"/>
    </source>
</evidence>
<dbReference type="PANTHER" id="PTHR24353">
    <property type="entry name" value="CYCLIC NUCLEOTIDE-DEPENDENT PROTEIN KINASE"/>
    <property type="match status" value="1"/>
</dbReference>
<evidence type="ECO:0000256" key="14">
    <source>
        <dbReference type="PROSITE-ProRule" id="PRU10141"/>
    </source>
</evidence>
<dbReference type="InterPro" id="IPR035014">
    <property type="entry name" value="STKc_cGK"/>
</dbReference>
<dbReference type="SUPFAM" id="SSF51206">
    <property type="entry name" value="cAMP-binding domain-like"/>
    <property type="match status" value="2"/>
</dbReference>
<evidence type="ECO:0000256" key="7">
    <source>
        <dbReference type="ARBA" id="ARBA00022777"/>
    </source>
</evidence>
<dbReference type="InterPro" id="IPR002374">
    <property type="entry name" value="cGMP_dep_kinase"/>
</dbReference>
<feature type="active site" description="Proton acceptor" evidence="12">
    <location>
        <position position="437"/>
    </location>
</feature>
<dbReference type="PROSITE" id="PS50042">
    <property type="entry name" value="CNMP_BINDING_3"/>
    <property type="match status" value="2"/>
</dbReference>
<evidence type="ECO:0000256" key="4">
    <source>
        <dbReference type="ARBA" id="ARBA00022535"/>
    </source>
</evidence>
<dbReference type="PIRSF" id="PIRSF000559">
    <property type="entry name" value="cGMP-dep_kinase"/>
    <property type="match status" value="1"/>
</dbReference>
<feature type="domain" description="AGC-kinase C-terminal" evidence="17">
    <location>
        <begin position="575"/>
        <end position="625"/>
    </location>
</feature>
<dbReference type="Pfam" id="PF00069">
    <property type="entry name" value="Pkinase"/>
    <property type="match status" value="1"/>
</dbReference>